<evidence type="ECO:0000256" key="10">
    <source>
        <dbReference type="ARBA" id="ARBA00023180"/>
    </source>
</evidence>
<feature type="transmembrane region" description="Helical" evidence="14">
    <location>
        <begin position="1182"/>
        <end position="1201"/>
    </location>
</feature>
<keyword evidence="8" id="KW-0175">Coiled coil</keyword>
<feature type="transmembrane region" description="Helical" evidence="14">
    <location>
        <begin position="1451"/>
        <end position="1472"/>
    </location>
</feature>
<feature type="region of interest" description="Disordered" evidence="13">
    <location>
        <begin position="1520"/>
        <end position="1543"/>
    </location>
</feature>
<dbReference type="InterPro" id="IPR004835">
    <property type="entry name" value="Chitin_synth"/>
</dbReference>
<evidence type="ECO:0000256" key="1">
    <source>
        <dbReference type="ARBA" id="ARBA00004651"/>
    </source>
</evidence>
<feature type="transmembrane region" description="Helical" evidence="14">
    <location>
        <begin position="1096"/>
        <end position="1114"/>
    </location>
</feature>
<feature type="transmembrane region" description="Helical" evidence="14">
    <location>
        <begin position="320"/>
        <end position="345"/>
    </location>
</feature>
<protein>
    <recommendedName>
        <fullName evidence="2">chitin synthase</fullName>
        <ecNumber evidence="2">2.4.1.16</ecNumber>
    </recommendedName>
</protein>
<feature type="transmembrane region" description="Helical" evidence="14">
    <location>
        <begin position="415"/>
        <end position="433"/>
    </location>
</feature>
<keyword evidence="4" id="KW-0328">Glycosyltransferase</keyword>
<feature type="transmembrane region" description="Helical" evidence="14">
    <location>
        <begin position="610"/>
        <end position="631"/>
    </location>
</feature>
<feature type="compositionally biased region" description="Basic and acidic residues" evidence="13">
    <location>
        <begin position="145"/>
        <end position="154"/>
    </location>
</feature>
<feature type="compositionally biased region" description="Acidic residues" evidence="13">
    <location>
        <begin position="1750"/>
        <end position="1763"/>
    </location>
</feature>
<reference evidence="16" key="1">
    <citation type="submission" date="2022-08" db="UniProtKB">
        <authorList>
            <consortium name="EnsemblMetazoa"/>
        </authorList>
    </citation>
    <scope>IDENTIFICATION</scope>
    <source>
        <strain evidence="16">05x7-T-G4-1.051#20</strain>
    </source>
</reference>
<evidence type="ECO:0000256" key="3">
    <source>
        <dbReference type="ARBA" id="ARBA00022475"/>
    </source>
</evidence>
<dbReference type="Pfam" id="PF23000">
    <property type="entry name" value="ChitinSynthase_IV_N"/>
    <property type="match status" value="1"/>
</dbReference>
<feature type="transmembrane region" description="Helical" evidence="14">
    <location>
        <begin position="380"/>
        <end position="403"/>
    </location>
</feature>
<evidence type="ECO:0000256" key="12">
    <source>
        <dbReference type="ARBA" id="ARBA00048014"/>
    </source>
</evidence>
<comment type="catalytic activity">
    <reaction evidence="12">
        <text>[(1-&gt;4)-N-acetyl-beta-D-glucosaminyl](n) + UDP-N-acetyl-alpha-D-glucosamine = [(1-&gt;4)-N-acetyl-beta-D-glucosaminyl](n+1) + UDP + H(+)</text>
        <dbReference type="Rhea" id="RHEA:16637"/>
        <dbReference type="Rhea" id="RHEA-COMP:9593"/>
        <dbReference type="Rhea" id="RHEA-COMP:9595"/>
        <dbReference type="ChEBI" id="CHEBI:15378"/>
        <dbReference type="ChEBI" id="CHEBI:17029"/>
        <dbReference type="ChEBI" id="CHEBI:57705"/>
        <dbReference type="ChEBI" id="CHEBI:58223"/>
        <dbReference type="EC" id="2.4.1.16"/>
    </reaction>
</comment>
<dbReference type="Gene3D" id="3.90.550.10">
    <property type="entry name" value="Spore Coat Polysaccharide Biosynthesis Protein SpsA, Chain A"/>
    <property type="match status" value="1"/>
</dbReference>
<feature type="transmembrane region" description="Helical" evidence="14">
    <location>
        <begin position="523"/>
        <end position="541"/>
    </location>
</feature>
<evidence type="ECO:0000256" key="8">
    <source>
        <dbReference type="ARBA" id="ARBA00023054"/>
    </source>
</evidence>
<keyword evidence="9 14" id="KW-0472">Membrane</keyword>
<dbReference type="InterPro" id="IPR029044">
    <property type="entry name" value="Nucleotide-diphossugar_trans"/>
</dbReference>
<evidence type="ECO:0000256" key="13">
    <source>
        <dbReference type="SAM" id="MobiDB-lite"/>
    </source>
</evidence>
<feature type="region of interest" description="Disordered" evidence="13">
    <location>
        <begin position="1583"/>
        <end position="1606"/>
    </location>
</feature>
<evidence type="ECO:0000256" key="5">
    <source>
        <dbReference type="ARBA" id="ARBA00022679"/>
    </source>
</evidence>
<evidence type="ECO:0000256" key="4">
    <source>
        <dbReference type="ARBA" id="ARBA00022676"/>
    </source>
</evidence>
<dbReference type="EC" id="2.4.1.16" evidence="2"/>
<dbReference type="OrthoDB" id="370884at2759"/>
<dbReference type="FunFam" id="3.90.550.10:FF:000139">
    <property type="entry name" value="Chitin synthase 8"/>
    <property type="match status" value="1"/>
</dbReference>
<evidence type="ECO:0000259" key="15">
    <source>
        <dbReference type="Pfam" id="PF23000"/>
    </source>
</evidence>
<dbReference type="GO" id="GO:0005886">
    <property type="term" value="C:plasma membrane"/>
    <property type="evidence" value="ECO:0007669"/>
    <property type="project" value="UniProtKB-SubCell"/>
</dbReference>
<evidence type="ECO:0000256" key="14">
    <source>
        <dbReference type="SAM" id="Phobius"/>
    </source>
</evidence>
<dbReference type="CDD" id="cd04190">
    <property type="entry name" value="Chitin_synth_C"/>
    <property type="match status" value="1"/>
</dbReference>
<keyword evidence="3" id="KW-1003">Cell membrane</keyword>
<dbReference type="PANTHER" id="PTHR22914">
    <property type="entry name" value="CHITIN SYNTHASE"/>
    <property type="match status" value="1"/>
</dbReference>
<evidence type="ECO:0000256" key="2">
    <source>
        <dbReference type="ARBA" id="ARBA00012543"/>
    </source>
</evidence>
<accession>A0A8W8L8L1</accession>
<organism evidence="16 17">
    <name type="scientific">Magallana gigas</name>
    <name type="common">Pacific oyster</name>
    <name type="synonym">Crassostrea gigas</name>
    <dbReference type="NCBI Taxonomy" id="29159"/>
    <lineage>
        <taxon>Eukaryota</taxon>
        <taxon>Metazoa</taxon>
        <taxon>Spiralia</taxon>
        <taxon>Lophotrochozoa</taxon>
        <taxon>Mollusca</taxon>
        <taxon>Bivalvia</taxon>
        <taxon>Autobranchia</taxon>
        <taxon>Pteriomorphia</taxon>
        <taxon>Ostreida</taxon>
        <taxon>Ostreoidea</taxon>
        <taxon>Ostreidae</taxon>
        <taxon>Magallana</taxon>
    </lineage>
</organism>
<dbReference type="Proteomes" id="UP000005408">
    <property type="component" value="Unassembled WGS sequence"/>
</dbReference>
<feature type="transmembrane region" description="Helical" evidence="14">
    <location>
        <begin position="1149"/>
        <end position="1170"/>
    </location>
</feature>
<feature type="region of interest" description="Disordered" evidence="13">
    <location>
        <begin position="1"/>
        <end position="27"/>
    </location>
</feature>
<name>A0A8W8L8L1_MAGGI</name>
<feature type="domain" description="Chitin synthase chs-1/2 N-terminal putative transporter" evidence="15">
    <location>
        <begin position="214"/>
        <end position="618"/>
    </location>
</feature>
<keyword evidence="17" id="KW-1185">Reference proteome</keyword>
<dbReference type="GO" id="GO:0006031">
    <property type="term" value="P:chitin biosynthetic process"/>
    <property type="evidence" value="ECO:0007669"/>
    <property type="project" value="TreeGrafter"/>
</dbReference>
<evidence type="ECO:0000256" key="9">
    <source>
        <dbReference type="ARBA" id="ARBA00023136"/>
    </source>
</evidence>
<comment type="similarity">
    <text evidence="11">Belongs to the chitin synthase family. Class IV subfamily.</text>
</comment>
<feature type="region of interest" description="Disordered" evidence="13">
    <location>
        <begin position="109"/>
        <end position="182"/>
    </location>
</feature>
<dbReference type="SUPFAM" id="SSF53448">
    <property type="entry name" value="Nucleotide-diphospho-sugar transferases"/>
    <property type="match status" value="1"/>
</dbReference>
<comment type="subcellular location">
    <subcellularLocation>
        <location evidence="1">Cell membrane</location>
        <topology evidence="1">Multi-pass membrane protein</topology>
    </subcellularLocation>
</comment>
<evidence type="ECO:0000313" key="16">
    <source>
        <dbReference type="EnsemblMetazoa" id="G27166.1:cds"/>
    </source>
</evidence>
<feature type="region of interest" description="Disordered" evidence="13">
    <location>
        <begin position="1750"/>
        <end position="1810"/>
    </location>
</feature>
<feature type="transmembrane region" description="Helical" evidence="14">
    <location>
        <begin position="1404"/>
        <end position="1422"/>
    </location>
</feature>
<feature type="compositionally biased region" description="Polar residues" evidence="13">
    <location>
        <begin position="155"/>
        <end position="167"/>
    </location>
</feature>
<proteinExistence type="inferred from homology"/>
<feature type="transmembrane region" description="Helical" evidence="14">
    <location>
        <begin position="351"/>
        <end position="368"/>
    </location>
</feature>
<feature type="compositionally biased region" description="Basic residues" evidence="13">
    <location>
        <begin position="1597"/>
        <end position="1606"/>
    </location>
</feature>
<feature type="compositionally biased region" description="Polar residues" evidence="13">
    <location>
        <begin position="110"/>
        <end position="127"/>
    </location>
</feature>
<feature type="compositionally biased region" description="Basic and acidic residues" evidence="13">
    <location>
        <begin position="1795"/>
        <end position="1810"/>
    </location>
</feature>
<keyword evidence="7 14" id="KW-1133">Transmembrane helix</keyword>
<keyword evidence="5" id="KW-0808">Transferase</keyword>
<dbReference type="EnsemblMetazoa" id="G27166.1">
    <property type="protein sequence ID" value="G27166.1:cds"/>
    <property type="gene ID" value="G27166"/>
</dbReference>
<evidence type="ECO:0000256" key="6">
    <source>
        <dbReference type="ARBA" id="ARBA00022692"/>
    </source>
</evidence>
<dbReference type="OMA" id="TINIWTA"/>
<feature type="transmembrane region" description="Helical" evidence="14">
    <location>
        <begin position="217"/>
        <end position="242"/>
    </location>
</feature>
<keyword evidence="10" id="KW-0325">Glycoprotein</keyword>
<evidence type="ECO:0000256" key="11">
    <source>
        <dbReference type="ARBA" id="ARBA00046329"/>
    </source>
</evidence>
<dbReference type="GO" id="GO:0004100">
    <property type="term" value="F:chitin synthase activity"/>
    <property type="evidence" value="ECO:0007669"/>
    <property type="project" value="UniProtKB-EC"/>
</dbReference>
<feature type="compositionally biased region" description="Polar residues" evidence="13">
    <location>
        <begin position="1"/>
        <end position="10"/>
    </location>
</feature>
<dbReference type="PANTHER" id="PTHR22914:SF42">
    <property type="entry name" value="CHITIN SYNTHASE"/>
    <property type="match status" value="1"/>
</dbReference>
<feature type="transmembrane region" description="Helical" evidence="14">
    <location>
        <begin position="1056"/>
        <end position="1084"/>
    </location>
</feature>
<feature type="transmembrane region" description="Helical" evidence="14">
    <location>
        <begin position="1120"/>
        <end position="1142"/>
    </location>
</feature>
<feature type="transmembrane region" description="Helical" evidence="14">
    <location>
        <begin position="287"/>
        <end position="308"/>
    </location>
</feature>
<evidence type="ECO:0000256" key="7">
    <source>
        <dbReference type="ARBA" id="ARBA00022989"/>
    </source>
</evidence>
<sequence>MSDDCSSIATDITAFSDEDDFSNSSSSFGKYKMVYKVNGMNQEDMECKIENDGEPQKSPEGPYLNRIIPLPMESNFTSTENLIPKEGINIPPNGIVNPLMSGVNIEVPSWSDTSSDNMKGSSSSRASTLPRETKSEDPVSFEKSVNIKEDKEKSNSFPRYTSLSSHNEPLKDPAPSVTLPSKPSSLKPWDVFRVGAREFSKTIDGNYVSLFRKSAKVFVSIVLTILILVMTMISKSTLLLIASNVYSNVTLKCTKGKHNGHVASCTRVAPDVKGADFQPSQTVEVTWLWALFLVTTTPYVFTFAKCVWRIFFKNTRNPTFSVLIITLAIETLHSIGICIFIFYVLPNVDPIRGLMLTFGVAFIPSFLKMFDSQKETGRQFYVVVADVLAMLIQASVLLLWPLLNILRGIDFEQSWGIFVSLLLISLGWWENYVNKFTHLGKFGLSLLELKRNIRRSRTKLYAAVSVWKVVLTLCMMLALMSNLKLSCVKALFYEGHNRAEGCPHLAYPEDAYNAESSAYKQDAFWVAVVQIICCLFCYTLAKSACKIMLQVVSFSLPLMLAAPIMAGLFIENCESWKTLQGGNLMPDYLYWTCDIHGVSKDFLRTLVSDYFLPVTLIWWLSFMWVTFHIWIPRVERLVQTERLFVQPLYCGVLLEQSLMLNRRRDDKDRDGRLGSEKQKRFGFESPEMNMKNVDRGILPGRRSIKTDHTPMIYVCATMWHETTKEMIQILTSLFRLDNDQCARKNAQKFFDVVDPDYYEFETHVFFDDAFEPHDEDEYLYRVNSFVKQLLLVMDAAASKVHKVPVKIPPPTKYPTPYGGRLEWTLPGGNKLYVHMKDKVKIRHKKRWSQVMYMYYLLGYKLVAQPLDARRKQTIADNTFILALDGDVDFKPSAVQLLVDRMRKNEKVGAACGRIHPIGTGPMIWYQKFEYAVSHWLQKATEHLIGCVLCSPGCFSLFRASALMDDNVMRKYATTSSNARHYIQFDQGEDRWLCTLLLQQGYRVEYSAAADALTYAPEGFGEFYNQRRRWSPSTMANIMDLLMDWRNVISINENISFLYILYQGLLFLSSLVTPGTIFLLIVGALNSAFRIDLITSFMINIVPLLFFLLSCFLFESKWQILLAQLLSLIYSLLMMVVVVGIGLEMKREGLCSPTTIFMIFVVGTFVIAAILHPQEFYCILHGALYFLSIPSMSMLLMIYSICNLHVVSWGTRENAIAAQPNAKPQKKKDGKIASILNKFSSSSNTEVSEYAFSFGNLFKCLCCPRQKPDDADKRFEEVLTKLESLERIMALPKDVQEKVMIDAETNVSESDMKQKSDGLLRNSLDNGDVRYNPIYQSKMSPHEDDTPFWIHDDDIGHGRVRFLSKEEKTFWTELISKYLYPLQHNEEHKKKMETDLLEMRNKMSLMFFMMNALFIIIIFSLQYSNAMNGAGLSIPLPCHDLISNKPLSLEPISMLFMAIFGIALLIQFISMFFHRLATFMHIMSTTEVNCMKPNQNEVNQMDLASKIALVKEFQKFEDDDDNRSISTIGSDLDEDSSITQDDSPKMKRKKTVLKIIRRKKTQAPHSGNLSGKFLKNYMEFAKDLENGGNGTKNEKGSSKKRRSKKAKKAMASLEQNRDMVLNKAHVIKSRWHRLAKATKFDSTGDKWGSLLRLAAQSRTSLNTITEDDKRNSWIRGISKMTRSNSEFSVNTLPDLGSLSQRNSYAEPILNIITSELENLGSEQAGRRVTTAEINALQKSRFSAENLYDAVEEVDSDSEDSDYEEADLKSSKESSPNSTTEKRPKSVEMNTISVDVIENKRESENGNGDTHL</sequence>
<evidence type="ECO:0000313" key="17">
    <source>
        <dbReference type="Proteomes" id="UP000005408"/>
    </source>
</evidence>
<feature type="transmembrane region" description="Helical" evidence="14">
    <location>
        <begin position="460"/>
        <end position="480"/>
    </location>
</feature>
<dbReference type="InterPro" id="IPR055120">
    <property type="entry name" value="Chs-1/2_IV_N"/>
</dbReference>
<dbReference type="Pfam" id="PF03142">
    <property type="entry name" value="Chitin_synth_2"/>
    <property type="match status" value="1"/>
</dbReference>
<keyword evidence="6 14" id="KW-0812">Transmembrane</keyword>